<reference evidence="4 5" key="1">
    <citation type="submission" date="2019-09" db="EMBL/GenBank/DDBJ databases">
        <authorList>
            <person name="Ou C."/>
        </authorList>
    </citation>
    <scope>NUCLEOTIDE SEQUENCE [LARGE SCALE GENOMIC DNA]</scope>
    <source>
        <strain evidence="4">S2</strain>
        <tissue evidence="4">Leaf</tissue>
    </source>
</reference>
<proteinExistence type="predicted"/>
<evidence type="ECO:0000313" key="4">
    <source>
        <dbReference type="EMBL" id="KAB2617557.1"/>
    </source>
</evidence>
<organism evidence="4 5">
    <name type="scientific">Pyrus ussuriensis x Pyrus communis</name>
    <dbReference type="NCBI Taxonomy" id="2448454"/>
    <lineage>
        <taxon>Eukaryota</taxon>
        <taxon>Viridiplantae</taxon>
        <taxon>Streptophyta</taxon>
        <taxon>Embryophyta</taxon>
        <taxon>Tracheophyta</taxon>
        <taxon>Spermatophyta</taxon>
        <taxon>Magnoliopsida</taxon>
        <taxon>eudicotyledons</taxon>
        <taxon>Gunneridae</taxon>
        <taxon>Pentapetalae</taxon>
        <taxon>rosids</taxon>
        <taxon>fabids</taxon>
        <taxon>Rosales</taxon>
        <taxon>Rosaceae</taxon>
        <taxon>Amygdaloideae</taxon>
        <taxon>Maleae</taxon>
        <taxon>Pyrus</taxon>
    </lineage>
</organism>
<evidence type="ECO:0000256" key="1">
    <source>
        <dbReference type="SAM" id="Coils"/>
    </source>
</evidence>
<evidence type="ECO:0000313" key="5">
    <source>
        <dbReference type="Proteomes" id="UP000327157"/>
    </source>
</evidence>
<dbReference type="Proteomes" id="UP000327157">
    <property type="component" value="Chromosome 15"/>
</dbReference>
<feature type="region of interest" description="Disordered" evidence="2">
    <location>
        <begin position="81"/>
        <end position="105"/>
    </location>
</feature>
<evidence type="ECO:0000256" key="2">
    <source>
        <dbReference type="SAM" id="MobiDB-lite"/>
    </source>
</evidence>
<comment type="caution">
    <text evidence="4">The sequence shown here is derived from an EMBL/GenBank/DDBJ whole genome shotgun (WGS) entry which is preliminary data.</text>
</comment>
<keyword evidence="1" id="KW-0175">Coiled coil</keyword>
<feature type="compositionally biased region" description="Polar residues" evidence="2">
    <location>
        <begin position="1"/>
        <end position="13"/>
    </location>
</feature>
<feature type="region of interest" description="Disordered" evidence="2">
    <location>
        <begin position="1"/>
        <end position="24"/>
    </location>
</feature>
<name>A0A5N5GR03_9ROSA</name>
<dbReference type="OrthoDB" id="1926663at2759"/>
<protein>
    <submittedName>
        <fullName evidence="4">Protein SKIP34</fullName>
    </submittedName>
</protein>
<feature type="compositionally biased region" description="Low complexity" evidence="2">
    <location>
        <begin position="88"/>
        <end position="98"/>
    </location>
</feature>
<feature type="coiled-coil region" evidence="1">
    <location>
        <begin position="30"/>
        <end position="64"/>
    </location>
</feature>
<gene>
    <name evidence="3" type="ORF">D8674_013421</name>
    <name evidence="4" type="ORF">D8674_013426</name>
</gene>
<reference evidence="4 5" key="3">
    <citation type="submission" date="2019-11" db="EMBL/GenBank/DDBJ databases">
        <title>A de novo genome assembly of a pear dwarfing rootstock.</title>
        <authorList>
            <person name="Wang F."/>
            <person name="Wang J."/>
            <person name="Li S."/>
            <person name="Zhang Y."/>
            <person name="Fang M."/>
            <person name="Ma L."/>
            <person name="Zhao Y."/>
            <person name="Jiang S."/>
        </authorList>
    </citation>
    <scope>NUCLEOTIDE SEQUENCE [LARGE SCALE GENOMIC DNA]</scope>
    <source>
        <strain evidence="4">S2</strain>
        <tissue evidence="4">Leaf</tissue>
    </source>
</reference>
<keyword evidence="5" id="KW-1185">Reference proteome</keyword>
<sequence length="105" mass="12205">MCYGQQTPLSRDTPTPPRPVRQPNENAVVVADLLGRLAQTEARLERARAREAELSRRLDDMKRFVSVMEILETFLKRRFRERQENESRLLSSLPLPSRQGNNKKS</sequence>
<dbReference type="EMBL" id="SMOL01000401">
    <property type="protein sequence ID" value="KAB2617552.1"/>
    <property type="molecule type" value="Genomic_DNA"/>
</dbReference>
<dbReference type="EMBL" id="SMOL01000401">
    <property type="protein sequence ID" value="KAB2617557.1"/>
    <property type="molecule type" value="Genomic_DNA"/>
</dbReference>
<accession>A0A5N5GR03</accession>
<dbReference type="AlphaFoldDB" id="A0A5N5GR03"/>
<reference evidence="5" key="2">
    <citation type="submission" date="2019-10" db="EMBL/GenBank/DDBJ databases">
        <title>A de novo genome assembly of a pear dwarfing rootstock.</title>
        <authorList>
            <person name="Wang F."/>
            <person name="Wang J."/>
            <person name="Li S."/>
            <person name="Zhang Y."/>
            <person name="Fang M."/>
            <person name="Ma L."/>
            <person name="Zhao Y."/>
            <person name="Jiang S."/>
        </authorList>
    </citation>
    <scope>NUCLEOTIDE SEQUENCE [LARGE SCALE GENOMIC DNA]</scope>
</reference>
<evidence type="ECO:0000313" key="3">
    <source>
        <dbReference type="EMBL" id="KAB2617552.1"/>
    </source>
</evidence>